<dbReference type="InterPro" id="IPR000515">
    <property type="entry name" value="MetI-like"/>
</dbReference>
<dbReference type="OrthoDB" id="9778910at2"/>
<dbReference type="InterPro" id="IPR045621">
    <property type="entry name" value="BPD_transp_1_N"/>
</dbReference>
<evidence type="ECO:0000256" key="3">
    <source>
        <dbReference type="ARBA" id="ARBA00022475"/>
    </source>
</evidence>
<dbReference type="Pfam" id="PF19300">
    <property type="entry name" value="BPD_transp_1_N"/>
    <property type="match status" value="1"/>
</dbReference>
<keyword evidence="2 7" id="KW-0813">Transport</keyword>
<dbReference type="PANTHER" id="PTHR43163:SF3">
    <property type="entry name" value="PEPTIDE ABC TRANSPORTER PERMEASE PROTEIN"/>
    <property type="match status" value="1"/>
</dbReference>
<evidence type="ECO:0000256" key="7">
    <source>
        <dbReference type="RuleBase" id="RU363032"/>
    </source>
</evidence>
<dbReference type="Proteomes" id="UP000286931">
    <property type="component" value="Unassembled WGS sequence"/>
</dbReference>
<feature type="transmembrane region" description="Helical" evidence="7">
    <location>
        <begin position="237"/>
        <end position="260"/>
    </location>
</feature>
<dbReference type="PANTHER" id="PTHR43163">
    <property type="entry name" value="DIPEPTIDE TRANSPORT SYSTEM PERMEASE PROTEIN DPPB-RELATED"/>
    <property type="match status" value="1"/>
</dbReference>
<dbReference type="CDD" id="cd06261">
    <property type="entry name" value="TM_PBP2"/>
    <property type="match status" value="1"/>
</dbReference>
<keyword evidence="6 7" id="KW-0472">Membrane</keyword>
<gene>
    <name evidence="9" type="ORF">EHYA_04214</name>
</gene>
<organism evidence="9 10">
    <name type="scientific">Embleya hyalina</name>
    <dbReference type="NCBI Taxonomy" id="516124"/>
    <lineage>
        <taxon>Bacteria</taxon>
        <taxon>Bacillati</taxon>
        <taxon>Actinomycetota</taxon>
        <taxon>Actinomycetes</taxon>
        <taxon>Kitasatosporales</taxon>
        <taxon>Streptomycetaceae</taxon>
        <taxon>Embleya</taxon>
    </lineage>
</organism>
<evidence type="ECO:0000259" key="8">
    <source>
        <dbReference type="PROSITE" id="PS50928"/>
    </source>
</evidence>
<feature type="transmembrane region" description="Helical" evidence="7">
    <location>
        <begin position="98"/>
        <end position="120"/>
    </location>
</feature>
<reference evidence="9 10" key="1">
    <citation type="submission" date="2018-12" db="EMBL/GenBank/DDBJ databases">
        <title>Draft genome sequence of Embleya hyalina NBRC 13850T.</title>
        <authorList>
            <person name="Komaki H."/>
            <person name="Hosoyama A."/>
            <person name="Kimura A."/>
            <person name="Ichikawa N."/>
            <person name="Tamura T."/>
        </authorList>
    </citation>
    <scope>NUCLEOTIDE SEQUENCE [LARGE SCALE GENOMIC DNA]</scope>
    <source>
        <strain evidence="9 10">NBRC 13850</strain>
    </source>
</reference>
<sequence>MITFLTRRLISAVALLLVVSALTFFLMDLLPDPGRGILGVSATDEQLASKRRELGLDRPVVPRYLDWLWAALRGDLGTSWTTGLDVADSIGTKLPVTLSLTLTATVVCALFGIALGLFAAIRRGIVDRSVHVLAVAGFAIPGLWVGILLVALFAVRLDWLPATGYVPLAESPVDWARSLVLPVATIAVSGIAAIAQQTRNAVATVLERDYVRTLRSRGLPLRRVLLVHVLRNATPPALTVVGLQFIGLLGGALVIEQIFALPGLGSLAIGATSQSDVPTVQGVVLVSVCVVVSVNLVVDLATGVLDPKVGMR</sequence>
<feature type="transmembrane region" description="Helical" evidence="7">
    <location>
        <begin position="132"/>
        <end position="155"/>
    </location>
</feature>
<dbReference type="SUPFAM" id="SSF161098">
    <property type="entry name" value="MetI-like"/>
    <property type="match status" value="1"/>
</dbReference>
<evidence type="ECO:0000313" key="10">
    <source>
        <dbReference type="Proteomes" id="UP000286931"/>
    </source>
</evidence>
<dbReference type="Pfam" id="PF00528">
    <property type="entry name" value="BPD_transp_1"/>
    <property type="match status" value="1"/>
</dbReference>
<keyword evidence="5 7" id="KW-1133">Transmembrane helix</keyword>
<evidence type="ECO:0000256" key="1">
    <source>
        <dbReference type="ARBA" id="ARBA00004651"/>
    </source>
</evidence>
<comment type="similarity">
    <text evidence="7">Belongs to the binding-protein-dependent transport system permease family.</text>
</comment>
<proteinExistence type="inferred from homology"/>
<dbReference type="AlphaFoldDB" id="A0A401YPK9"/>
<evidence type="ECO:0000256" key="2">
    <source>
        <dbReference type="ARBA" id="ARBA00022448"/>
    </source>
</evidence>
<evidence type="ECO:0000256" key="4">
    <source>
        <dbReference type="ARBA" id="ARBA00022692"/>
    </source>
</evidence>
<dbReference type="RefSeq" id="WP_126638579.1">
    <property type="nucleotide sequence ID" value="NZ_BIFH01000021.1"/>
</dbReference>
<protein>
    <submittedName>
        <fullName evidence="9">Peptide ABC transporter</fullName>
    </submittedName>
</protein>
<comment type="caution">
    <text evidence="9">The sequence shown here is derived from an EMBL/GenBank/DDBJ whole genome shotgun (WGS) entry which is preliminary data.</text>
</comment>
<dbReference type="PROSITE" id="PS50928">
    <property type="entry name" value="ABC_TM1"/>
    <property type="match status" value="1"/>
</dbReference>
<dbReference type="Gene3D" id="1.10.3720.10">
    <property type="entry name" value="MetI-like"/>
    <property type="match status" value="1"/>
</dbReference>
<keyword evidence="3" id="KW-1003">Cell membrane</keyword>
<evidence type="ECO:0000256" key="5">
    <source>
        <dbReference type="ARBA" id="ARBA00022989"/>
    </source>
</evidence>
<feature type="transmembrane region" description="Helical" evidence="7">
    <location>
        <begin position="175"/>
        <end position="195"/>
    </location>
</feature>
<feature type="transmembrane region" description="Helical" evidence="7">
    <location>
        <begin position="280"/>
        <end position="305"/>
    </location>
</feature>
<dbReference type="GO" id="GO:0055085">
    <property type="term" value="P:transmembrane transport"/>
    <property type="evidence" value="ECO:0007669"/>
    <property type="project" value="InterPro"/>
</dbReference>
<dbReference type="InterPro" id="IPR035906">
    <property type="entry name" value="MetI-like_sf"/>
</dbReference>
<comment type="subcellular location">
    <subcellularLocation>
        <location evidence="1 7">Cell membrane</location>
        <topology evidence="1 7">Multi-pass membrane protein</topology>
    </subcellularLocation>
</comment>
<keyword evidence="10" id="KW-1185">Reference proteome</keyword>
<feature type="domain" description="ABC transmembrane type-1" evidence="8">
    <location>
        <begin position="94"/>
        <end position="302"/>
    </location>
</feature>
<dbReference type="GO" id="GO:0005886">
    <property type="term" value="C:plasma membrane"/>
    <property type="evidence" value="ECO:0007669"/>
    <property type="project" value="UniProtKB-SubCell"/>
</dbReference>
<dbReference type="EMBL" id="BIFH01000021">
    <property type="protein sequence ID" value="GCD96527.1"/>
    <property type="molecule type" value="Genomic_DNA"/>
</dbReference>
<name>A0A401YPK9_9ACTN</name>
<keyword evidence="4 7" id="KW-0812">Transmembrane</keyword>
<accession>A0A401YPK9</accession>
<evidence type="ECO:0000256" key="6">
    <source>
        <dbReference type="ARBA" id="ARBA00023136"/>
    </source>
</evidence>
<evidence type="ECO:0000313" key="9">
    <source>
        <dbReference type="EMBL" id="GCD96527.1"/>
    </source>
</evidence>